<dbReference type="Gene3D" id="3.40.50.620">
    <property type="entry name" value="HUPs"/>
    <property type="match status" value="1"/>
</dbReference>
<dbReference type="InterPro" id="IPR051599">
    <property type="entry name" value="Cell_Envelope_Assoc"/>
</dbReference>
<keyword evidence="1" id="KW-0472">Membrane</keyword>
<dbReference type="PANTHER" id="PTHR30336">
    <property type="entry name" value="INNER MEMBRANE PROTEIN, PROBABLE PERMEASE"/>
    <property type="match status" value="1"/>
</dbReference>
<dbReference type="Proteomes" id="UP001500454">
    <property type="component" value="Unassembled WGS sequence"/>
</dbReference>
<gene>
    <name evidence="3" type="ORF">GCM10023186_33800</name>
</gene>
<dbReference type="InterPro" id="IPR003848">
    <property type="entry name" value="DUF218"/>
</dbReference>
<evidence type="ECO:0000256" key="1">
    <source>
        <dbReference type="SAM" id="Phobius"/>
    </source>
</evidence>
<sequence length="258" mass="29097">MFFVLSKILDVALMPALWLVAVLLAAVLARGPRWRRRWQMLGLVLAFVLTQLSLSNWAMRAWERPAVRISQLPAGTFDAAVLLTGITENRQALRDRVYINRGADRLLHTLWLYRARKVRRIIISGGSGALNPDPRARTEARELAVLLRLAGVPAKDIWLEEKSRNTRENALQTRQLLKDHPEVQRLILVTSAFHMRRAEGCFRKAGLSVTTFPASYYSVLPSALSASQLLPNADAMVNWSVLIHEVAGYAIYRVLGYC</sequence>
<dbReference type="EMBL" id="BAABHA010000010">
    <property type="protein sequence ID" value="GAA4387796.1"/>
    <property type="molecule type" value="Genomic_DNA"/>
</dbReference>
<evidence type="ECO:0000313" key="4">
    <source>
        <dbReference type="Proteomes" id="UP001500454"/>
    </source>
</evidence>
<feature type="domain" description="DUF218" evidence="2">
    <location>
        <begin position="78"/>
        <end position="248"/>
    </location>
</feature>
<reference evidence="4" key="1">
    <citation type="journal article" date="2019" name="Int. J. Syst. Evol. Microbiol.">
        <title>The Global Catalogue of Microorganisms (GCM) 10K type strain sequencing project: providing services to taxonomists for standard genome sequencing and annotation.</title>
        <authorList>
            <consortium name="The Broad Institute Genomics Platform"/>
            <consortium name="The Broad Institute Genome Sequencing Center for Infectious Disease"/>
            <person name="Wu L."/>
            <person name="Ma J."/>
        </authorList>
    </citation>
    <scope>NUCLEOTIDE SEQUENCE [LARGE SCALE GENOMIC DNA]</scope>
    <source>
        <strain evidence="4">JCM 17924</strain>
    </source>
</reference>
<evidence type="ECO:0000259" key="2">
    <source>
        <dbReference type="Pfam" id="PF02698"/>
    </source>
</evidence>
<dbReference type="Pfam" id="PF02698">
    <property type="entry name" value="DUF218"/>
    <property type="match status" value="1"/>
</dbReference>
<evidence type="ECO:0000313" key="3">
    <source>
        <dbReference type="EMBL" id="GAA4387796.1"/>
    </source>
</evidence>
<dbReference type="CDD" id="cd06259">
    <property type="entry name" value="YdcF-like"/>
    <property type="match status" value="1"/>
</dbReference>
<dbReference type="RefSeq" id="WP_345226216.1">
    <property type="nucleotide sequence ID" value="NZ_BAABHA010000010.1"/>
</dbReference>
<feature type="transmembrane region" description="Helical" evidence="1">
    <location>
        <begin position="41"/>
        <end position="59"/>
    </location>
</feature>
<feature type="transmembrane region" description="Helical" evidence="1">
    <location>
        <begin position="12"/>
        <end position="29"/>
    </location>
</feature>
<proteinExistence type="predicted"/>
<accession>A0ABP8JAI1</accession>
<dbReference type="PANTHER" id="PTHR30336:SF4">
    <property type="entry name" value="ENVELOPE BIOGENESIS FACTOR ELYC"/>
    <property type="match status" value="1"/>
</dbReference>
<keyword evidence="1" id="KW-1133">Transmembrane helix</keyword>
<comment type="caution">
    <text evidence="3">The sequence shown here is derived from an EMBL/GenBank/DDBJ whole genome shotgun (WGS) entry which is preliminary data.</text>
</comment>
<name>A0ABP8JAI1_9BACT</name>
<organism evidence="3 4">
    <name type="scientific">Hymenobacter koreensis</name>
    <dbReference type="NCBI Taxonomy" id="1084523"/>
    <lineage>
        <taxon>Bacteria</taxon>
        <taxon>Pseudomonadati</taxon>
        <taxon>Bacteroidota</taxon>
        <taxon>Cytophagia</taxon>
        <taxon>Cytophagales</taxon>
        <taxon>Hymenobacteraceae</taxon>
        <taxon>Hymenobacter</taxon>
    </lineage>
</organism>
<keyword evidence="1" id="KW-0812">Transmembrane</keyword>
<protein>
    <submittedName>
        <fullName evidence="3">YdcF family protein</fullName>
    </submittedName>
</protein>
<keyword evidence="4" id="KW-1185">Reference proteome</keyword>
<dbReference type="InterPro" id="IPR014729">
    <property type="entry name" value="Rossmann-like_a/b/a_fold"/>
</dbReference>